<keyword evidence="2" id="KW-0472">Membrane</keyword>
<dbReference type="EMBL" id="QXMN01000034">
    <property type="protein sequence ID" value="RIX76273.1"/>
    <property type="molecule type" value="Genomic_DNA"/>
</dbReference>
<keyword evidence="3" id="KW-0998">Cell outer membrane</keyword>
<evidence type="ECO:0000313" key="5">
    <source>
        <dbReference type="EMBL" id="RIX76273.1"/>
    </source>
</evidence>
<dbReference type="Proteomes" id="UP000265619">
    <property type="component" value="Unassembled WGS sequence"/>
</dbReference>
<protein>
    <submittedName>
        <fullName evidence="5">TonB-dependent outer membrane receptor</fullName>
    </submittedName>
</protein>
<dbReference type="AlphaFoldDB" id="A0A9X8D1J3"/>
<dbReference type="SMART" id="SM00965">
    <property type="entry name" value="STN"/>
    <property type="match status" value="1"/>
</dbReference>
<keyword evidence="5" id="KW-0675">Receptor</keyword>
<gene>
    <name evidence="5" type="ORF">D3H34_22930</name>
</gene>
<evidence type="ECO:0000256" key="2">
    <source>
        <dbReference type="ARBA" id="ARBA00023136"/>
    </source>
</evidence>
<name>A0A9X8D1J3_9BURK</name>
<keyword evidence="6" id="KW-1185">Reference proteome</keyword>
<evidence type="ECO:0000256" key="1">
    <source>
        <dbReference type="ARBA" id="ARBA00022448"/>
    </source>
</evidence>
<feature type="domain" description="Secretin/TonB short N-terminal" evidence="4">
    <location>
        <begin position="38"/>
        <end position="89"/>
    </location>
</feature>
<organism evidence="5 6">
    <name type="scientific">Acidovorax cavernicola</name>
    <dbReference type="NCBI Taxonomy" id="1675792"/>
    <lineage>
        <taxon>Bacteria</taxon>
        <taxon>Pseudomonadati</taxon>
        <taxon>Pseudomonadota</taxon>
        <taxon>Betaproteobacteria</taxon>
        <taxon>Burkholderiales</taxon>
        <taxon>Comamonadaceae</taxon>
        <taxon>Acidovorax</taxon>
    </lineage>
</organism>
<evidence type="ECO:0000256" key="3">
    <source>
        <dbReference type="ARBA" id="ARBA00023237"/>
    </source>
</evidence>
<proteinExistence type="predicted"/>
<evidence type="ECO:0000259" key="4">
    <source>
        <dbReference type="SMART" id="SM00965"/>
    </source>
</evidence>
<dbReference type="GO" id="GO:0019867">
    <property type="term" value="C:outer membrane"/>
    <property type="evidence" value="ECO:0007669"/>
    <property type="project" value="InterPro"/>
</dbReference>
<dbReference type="Pfam" id="PF07660">
    <property type="entry name" value="STN"/>
    <property type="match status" value="1"/>
</dbReference>
<reference evidence="5 6" key="1">
    <citation type="submission" date="2018-09" db="EMBL/GenBank/DDBJ databases">
        <title>Acidovorax cavernicola nov. sp. isolated from Gruta de las Maravillas (Aracena, Spain).</title>
        <authorList>
            <person name="Jurado V."/>
            <person name="Gutierrez-Patricio S."/>
            <person name="Gonzalez-Pimentel J.L."/>
            <person name="Miller A.Z."/>
            <person name="Laiz L."/>
            <person name="Saiz-Jimenez C."/>
        </authorList>
    </citation>
    <scope>NUCLEOTIDE SEQUENCE [LARGE SCALE GENOMIC DNA]</scope>
    <source>
        <strain evidence="5 6">1011MAR4D40.2</strain>
    </source>
</reference>
<evidence type="ECO:0000313" key="6">
    <source>
        <dbReference type="Proteomes" id="UP000265619"/>
    </source>
</evidence>
<sequence>MLAARLAAAQNAAEVVRFDLPAQPLEASLAVFGRITGHSVLVASSLTRGREAAAVQGDFAPREALQRMLAGSGLAARYTGANAFTLVPVKTSAADLQEPHTTANTALAGNGPASLAYAGLLQRAITRVLCIAQPDAFGRYRLALQLWIDPVGGVSDARLLEGSGVPSRDAAVLASLRGSGLGLEAPPPALAQPVTLLLTPRPDPARDCRPYLGARAAS</sequence>
<dbReference type="InterPro" id="IPR011662">
    <property type="entry name" value="Secretin/TonB_short_N"/>
</dbReference>
<dbReference type="Gene3D" id="3.55.50.30">
    <property type="match status" value="1"/>
</dbReference>
<dbReference type="SUPFAM" id="SSF74653">
    <property type="entry name" value="TolA/TonB C-terminal domain"/>
    <property type="match status" value="1"/>
</dbReference>
<keyword evidence="1" id="KW-0813">Transport</keyword>
<comment type="caution">
    <text evidence="5">The sequence shown here is derived from an EMBL/GenBank/DDBJ whole genome shotgun (WGS) entry which is preliminary data.</text>
</comment>
<accession>A0A9X8D1J3</accession>